<dbReference type="InterPro" id="IPR029063">
    <property type="entry name" value="SAM-dependent_MTases_sf"/>
</dbReference>
<dbReference type="AlphaFoldDB" id="A0A1W2AL75"/>
<evidence type="ECO:0000313" key="6">
    <source>
        <dbReference type="Proteomes" id="UP000192708"/>
    </source>
</evidence>
<proteinExistence type="predicted"/>
<sequence length="428" mass="48473">MAMNQLKRLFKLAKSRLRAVRCQVSTLTEPPHRRFLSDKPVAYQQAIAAAEAYVSQLEPGAVSWLHYKPFDPTPGNPQYFRLMFDLLNMLQVMQITPRGRILEVGSGPGWVTEILLMLGFSVEALEPSTDLIDIAKERCGALTTHYRHTDHSSVRFHQATIEDIEFDQESFDAILFFDVLHHVVDENLALEKCFRFLKPDGCVGIVEGAWHPSFKALEQACIDEMARFGTLENPFSTEYLDLLLTRTGFIEVQRYAAVNGFFSESQLTQPLNMFTVQPFVGSNNVTARKPNQGEVRYPPCTVTNFKTDVHLKLLSGGIDAEQKRAIVQIRLKNSGETLFNHRTQQIGHITIALRQGKPDTPLFIECRERHVLPSSLIPGDELVLKLEYTLPATTSSFEHWELDLVAESCYWFSSRGIDTCSIPKLITP</sequence>
<dbReference type="CDD" id="cd02440">
    <property type="entry name" value="AdoMet_MTases"/>
    <property type="match status" value="1"/>
</dbReference>
<dbReference type="GO" id="GO:0032259">
    <property type="term" value="P:methylation"/>
    <property type="evidence" value="ECO:0007669"/>
    <property type="project" value="UniProtKB-KW"/>
</dbReference>
<dbReference type="Gene3D" id="3.40.50.150">
    <property type="entry name" value="Vaccinia Virus protein VP39"/>
    <property type="match status" value="1"/>
</dbReference>
<dbReference type="SUPFAM" id="SSF53335">
    <property type="entry name" value="S-adenosyl-L-methionine-dependent methyltransferases"/>
    <property type="match status" value="1"/>
</dbReference>
<dbReference type="Pfam" id="PF08241">
    <property type="entry name" value="Methyltransf_11"/>
    <property type="match status" value="1"/>
</dbReference>
<keyword evidence="3" id="KW-0949">S-adenosyl-L-methionine</keyword>
<evidence type="ECO:0000256" key="2">
    <source>
        <dbReference type="ARBA" id="ARBA00022679"/>
    </source>
</evidence>
<dbReference type="PANTHER" id="PTHR43464">
    <property type="entry name" value="METHYLTRANSFERASE"/>
    <property type="match status" value="1"/>
</dbReference>
<feature type="domain" description="Methyltransferase type 11" evidence="4">
    <location>
        <begin position="102"/>
        <end position="202"/>
    </location>
</feature>
<dbReference type="STRING" id="1938817.SAMN06296008_10920"/>
<dbReference type="RefSeq" id="WP_159460871.1">
    <property type="nucleotide sequence ID" value="NZ_FWXJ01000009.1"/>
</dbReference>
<evidence type="ECO:0000313" key="5">
    <source>
        <dbReference type="EMBL" id="SMC60978.1"/>
    </source>
</evidence>
<dbReference type="InterPro" id="IPR013216">
    <property type="entry name" value="Methyltransf_11"/>
</dbReference>
<gene>
    <name evidence="5" type="ORF">SAMN06296008_10920</name>
</gene>
<keyword evidence="2 5" id="KW-0808">Transferase</keyword>
<keyword evidence="1 5" id="KW-0489">Methyltransferase</keyword>
<dbReference type="GO" id="GO:0008757">
    <property type="term" value="F:S-adenosylmethionine-dependent methyltransferase activity"/>
    <property type="evidence" value="ECO:0007669"/>
    <property type="project" value="InterPro"/>
</dbReference>
<dbReference type="Proteomes" id="UP000192708">
    <property type="component" value="Unassembled WGS sequence"/>
</dbReference>
<evidence type="ECO:0000256" key="1">
    <source>
        <dbReference type="ARBA" id="ARBA00022603"/>
    </source>
</evidence>
<dbReference type="PANTHER" id="PTHR43464:SF19">
    <property type="entry name" value="UBIQUINONE BIOSYNTHESIS O-METHYLTRANSFERASE, MITOCHONDRIAL"/>
    <property type="match status" value="1"/>
</dbReference>
<organism evidence="5 6">
    <name type="scientific">Polynucleobacter kasalickyi</name>
    <dbReference type="NCBI Taxonomy" id="1938817"/>
    <lineage>
        <taxon>Bacteria</taxon>
        <taxon>Pseudomonadati</taxon>
        <taxon>Pseudomonadota</taxon>
        <taxon>Betaproteobacteria</taxon>
        <taxon>Burkholderiales</taxon>
        <taxon>Burkholderiaceae</taxon>
        <taxon>Polynucleobacter</taxon>
    </lineage>
</organism>
<name>A0A1W2AL75_9BURK</name>
<evidence type="ECO:0000259" key="4">
    <source>
        <dbReference type="Pfam" id="PF08241"/>
    </source>
</evidence>
<accession>A0A1W2AL75</accession>
<dbReference type="OrthoDB" id="9790457at2"/>
<dbReference type="EMBL" id="FWXJ01000009">
    <property type="protein sequence ID" value="SMC60978.1"/>
    <property type="molecule type" value="Genomic_DNA"/>
</dbReference>
<keyword evidence="6" id="KW-1185">Reference proteome</keyword>
<protein>
    <submittedName>
        <fullName evidence="5">Methyltransferase domain-containing protein</fullName>
    </submittedName>
</protein>
<reference evidence="5 6" key="1">
    <citation type="submission" date="2017-04" db="EMBL/GenBank/DDBJ databases">
        <authorList>
            <person name="Afonso C.L."/>
            <person name="Miller P.J."/>
            <person name="Scott M.A."/>
            <person name="Spackman E."/>
            <person name="Goraichik I."/>
            <person name="Dimitrov K.M."/>
            <person name="Suarez D.L."/>
            <person name="Swayne D.E."/>
        </authorList>
    </citation>
    <scope>NUCLEOTIDE SEQUENCE [LARGE SCALE GENOMIC DNA]</scope>
    <source>
        <strain evidence="5 6">VK13</strain>
    </source>
</reference>
<evidence type="ECO:0000256" key="3">
    <source>
        <dbReference type="ARBA" id="ARBA00022691"/>
    </source>
</evidence>